<reference evidence="1 2" key="2">
    <citation type="journal article" date="2022" name="Mol. Ecol. Resour.">
        <title>The genomes of chicory, endive, great burdock and yacon provide insights into Asteraceae paleo-polyploidization history and plant inulin production.</title>
        <authorList>
            <person name="Fan W."/>
            <person name="Wang S."/>
            <person name="Wang H."/>
            <person name="Wang A."/>
            <person name="Jiang F."/>
            <person name="Liu H."/>
            <person name="Zhao H."/>
            <person name="Xu D."/>
            <person name="Zhang Y."/>
        </authorList>
    </citation>
    <scope>NUCLEOTIDE SEQUENCE [LARGE SCALE GENOMIC DNA]</scope>
    <source>
        <strain evidence="2">cv. Punajuju</strain>
        <tissue evidence="1">Leaves</tissue>
    </source>
</reference>
<evidence type="ECO:0000313" key="1">
    <source>
        <dbReference type="EMBL" id="KAI3708878.1"/>
    </source>
</evidence>
<proteinExistence type="predicted"/>
<reference evidence="2" key="1">
    <citation type="journal article" date="2022" name="Mol. Ecol. Resour.">
        <title>The genomes of chicory, endive, great burdock and yacon provide insights into Asteraceae palaeo-polyploidization history and plant inulin production.</title>
        <authorList>
            <person name="Fan W."/>
            <person name="Wang S."/>
            <person name="Wang H."/>
            <person name="Wang A."/>
            <person name="Jiang F."/>
            <person name="Liu H."/>
            <person name="Zhao H."/>
            <person name="Xu D."/>
            <person name="Zhang Y."/>
        </authorList>
    </citation>
    <scope>NUCLEOTIDE SEQUENCE [LARGE SCALE GENOMIC DNA]</scope>
    <source>
        <strain evidence="2">cv. Punajuju</strain>
    </source>
</reference>
<comment type="caution">
    <text evidence="1">The sequence shown here is derived from an EMBL/GenBank/DDBJ whole genome shotgun (WGS) entry which is preliminary data.</text>
</comment>
<name>A0ACB9AGP5_CICIN</name>
<dbReference type="EMBL" id="CM042015">
    <property type="protein sequence ID" value="KAI3708878.1"/>
    <property type="molecule type" value="Genomic_DNA"/>
</dbReference>
<organism evidence="1 2">
    <name type="scientific">Cichorium intybus</name>
    <name type="common">Chicory</name>
    <dbReference type="NCBI Taxonomy" id="13427"/>
    <lineage>
        <taxon>Eukaryota</taxon>
        <taxon>Viridiplantae</taxon>
        <taxon>Streptophyta</taxon>
        <taxon>Embryophyta</taxon>
        <taxon>Tracheophyta</taxon>
        <taxon>Spermatophyta</taxon>
        <taxon>Magnoliopsida</taxon>
        <taxon>eudicotyledons</taxon>
        <taxon>Gunneridae</taxon>
        <taxon>Pentapetalae</taxon>
        <taxon>asterids</taxon>
        <taxon>campanulids</taxon>
        <taxon>Asterales</taxon>
        <taxon>Asteraceae</taxon>
        <taxon>Cichorioideae</taxon>
        <taxon>Cichorieae</taxon>
        <taxon>Cichoriinae</taxon>
        <taxon>Cichorium</taxon>
    </lineage>
</organism>
<gene>
    <name evidence="1" type="ORF">L2E82_38413</name>
</gene>
<accession>A0ACB9AGP5</accession>
<protein>
    <submittedName>
        <fullName evidence="1">Uncharacterized protein</fullName>
    </submittedName>
</protein>
<sequence length="242" mass="27630">MPPHTCAVGATIRHRRLLLNLQNHVAERSTTLHPSKDPVNLSTSIFKSFYHLLHRDSIRADYSKKNPNSSAHSTMLQSIPTTIVDRSVHRFEDMGGNERGQGACNENRLYQGQGVSYKIRALKASRTNGIITDLIKKVACSHLSLPISATPRRSVTRSDFLVGDKLGKRLFGVVYDFIPVWYFLRQIKVGVEQLRAFSRTKLLHNSQRGRNWLEWKFEIQSILLPVVLWLLMMLMLAFMTSS</sequence>
<keyword evidence="2" id="KW-1185">Reference proteome</keyword>
<dbReference type="Proteomes" id="UP001055811">
    <property type="component" value="Linkage Group LG07"/>
</dbReference>
<evidence type="ECO:0000313" key="2">
    <source>
        <dbReference type="Proteomes" id="UP001055811"/>
    </source>
</evidence>